<accession>A0A7W5B9Q2</accession>
<evidence type="ECO:0000313" key="2">
    <source>
        <dbReference type="EMBL" id="MBB3119162.1"/>
    </source>
</evidence>
<evidence type="ECO:0000256" key="1">
    <source>
        <dbReference type="SAM" id="SignalP"/>
    </source>
</evidence>
<name>A0A7W5B9Q2_9BURK</name>
<keyword evidence="3" id="KW-1185">Reference proteome</keyword>
<dbReference type="Proteomes" id="UP000541535">
    <property type="component" value="Unassembled WGS sequence"/>
</dbReference>
<reference evidence="2 3" key="1">
    <citation type="submission" date="2020-08" db="EMBL/GenBank/DDBJ databases">
        <title>Genomic Encyclopedia of Type Strains, Phase III (KMG-III): the genomes of soil and plant-associated and newly described type strains.</title>
        <authorList>
            <person name="Whitman W."/>
        </authorList>
    </citation>
    <scope>NUCLEOTIDE SEQUENCE [LARGE SCALE GENOMIC DNA]</scope>
    <source>
        <strain evidence="2 3">CECT 8897</strain>
    </source>
</reference>
<dbReference type="EMBL" id="JACHXD010000005">
    <property type="protein sequence ID" value="MBB3119162.1"/>
    <property type="molecule type" value="Genomic_DNA"/>
</dbReference>
<feature type="chain" id="PRO_5030885680" description="DUF3551 domain-containing protein" evidence="1">
    <location>
        <begin position="22"/>
        <end position="67"/>
    </location>
</feature>
<dbReference type="RefSeq" id="WP_183441012.1">
    <property type="nucleotide sequence ID" value="NZ_JACHXD010000005.1"/>
</dbReference>
<proteinExistence type="predicted"/>
<feature type="signal peptide" evidence="1">
    <location>
        <begin position="1"/>
        <end position="21"/>
    </location>
</feature>
<gene>
    <name evidence="2" type="ORF">FHS03_002213</name>
</gene>
<evidence type="ECO:0008006" key="4">
    <source>
        <dbReference type="Google" id="ProtNLM"/>
    </source>
</evidence>
<sequence length="67" mass="7498">MLQKIAFFVFALGLGTSYASANLGYDLCVDSCEATWEMCRQVPQRPGSQACVRELDRCRTQCAVKYP</sequence>
<protein>
    <recommendedName>
        <fullName evidence="4">DUF3551 domain-containing protein</fullName>
    </recommendedName>
</protein>
<keyword evidence="1" id="KW-0732">Signal</keyword>
<comment type="caution">
    <text evidence="2">The sequence shown here is derived from an EMBL/GenBank/DDBJ whole genome shotgun (WGS) entry which is preliminary data.</text>
</comment>
<evidence type="ECO:0000313" key="3">
    <source>
        <dbReference type="Proteomes" id="UP000541535"/>
    </source>
</evidence>
<dbReference type="AlphaFoldDB" id="A0A7W5B9Q2"/>
<organism evidence="2 3">
    <name type="scientific">Pseudoduganella violacea</name>
    <dbReference type="NCBI Taxonomy" id="1715466"/>
    <lineage>
        <taxon>Bacteria</taxon>
        <taxon>Pseudomonadati</taxon>
        <taxon>Pseudomonadota</taxon>
        <taxon>Betaproteobacteria</taxon>
        <taxon>Burkholderiales</taxon>
        <taxon>Oxalobacteraceae</taxon>
        <taxon>Telluria group</taxon>
        <taxon>Pseudoduganella</taxon>
    </lineage>
</organism>